<name>A0A811BLT8_9VIRU</name>
<proteinExistence type="predicted"/>
<feature type="compositionally biased region" description="Acidic residues" evidence="1">
    <location>
        <begin position="183"/>
        <end position="208"/>
    </location>
</feature>
<dbReference type="Proteomes" id="UP001253637">
    <property type="component" value="Segment"/>
</dbReference>
<evidence type="ECO:0000256" key="1">
    <source>
        <dbReference type="SAM" id="MobiDB-lite"/>
    </source>
</evidence>
<evidence type="ECO:0000313" key="2">
    <source>
        <dbReference type="EMBL" id="BCU02959.1"/>
    </source>
</evidence>
<evidence type="ECO:0000313" key="3">
    <source>
        <dbReference type="Proteomes" id="UP001253637"/>
    </source>
</evidence>
<feature type="compositionally biased region" description="Basic and acidic residues" evidence="1">
    <location>
        <begin position="92"/>
        <end position="103"/>
    </location>
</feature>
<reference evidence="2" key="1">
    <citation type="submission" date="2021-04" db="EMBL/GenBank/DDBJ databases">
        <title>Draft Genome Sequence of Pandoravirus japonicus, Isolated from the Sabaishi River of Niigata, Japan.</title>
        <authorList>
            <person name="Hosokawa N."/>
            <person name="Takahashi H."/>
            <person name="Aoki K."/>
            <person name="Takemura M."/>
        </authorList>
    </citation>
    <scope>NUCLEOTIDE SEQUENCE</scope>
</reference>
<dbReference type="EMBL" id="LC625835">
    <property type="protein sequence ID" value="BCU02959.1"/>
    <property type="molecule type" value="Genomic_DNA"/>
</dbReference>
<feature type="region of interest" description="Disordered" evidence="1">
    <location>
        <begin position="92"/>
        <end position="214"/>
    </location>
</feature>
<accession>A0A811BLT8</accession>
<feature type="region of interest" description="Disordered" evidence="1">
    <location>
        <begin position="291"/>
        <end position="324"/>
    </location>
</feature>
<sequence>MNIGDVTIPLRDPTSGNPRGAVTLACLDADDGTRYFFGPLLVRTSGAKRSHSLYRKIRLMTTRRIATDAEMAFVRRRRPDLWEAVMRERHTQVEQEANKDTRQRRQRQRRRAAERAATTCQAEPQDAFATPSRPPVLTRRARTAPRRIVFRCGDGAEEQDAEPLGSGGGDDGLHKHSNGYSQDDIDDEHADDDNNNNEDDDDDYDADGAGDLVPSLRPASTHLTGAAATVTADTIYLVEVTSRLVEFLDGEIVASDDHPAPVAGRQGVKRAWQDILPAVAAWAAARDAAFAARTGTGDPSVPPYQRRRHRRKQDRPMRALSPLS</sequence>
<organism evidence="2 3">
    <name type="scientific">Pandoravirus japonicus</name>
    <dbReference type="NCBI Taxonomy" id="2823154"/>
    <lineage>
        <taxon>Viruses</taxon>
        <taxon>Pandoravirus</taxon>
    </lineage>
</organism>
<feature type="compositionally biased region" description="Basic residues" evidence="1">
    <location>
        <begin position="139"/>
        <end position="149"/>
    </location>
</feature>
<protein>
    <submittedName>
        <fullName evidence="2">Uncharacterized protein</fullName>
    </submittedName>
</protein>